<evidence type="ECO:0000313" key="9">
    <source>
        <dbReference type="Proteomes" id="UP000033869"/>
    </source>
</evidence>
<dbReference type="FunFam" id="3.30.230.10:FF:000001">
    <property type="entry name" value="30S ribosomal protein S9"/>
    <property type="match status" value="1"/>
</dbReference>
<organism evidence="8 9">
    <name type="scientific">candidate division CPR2 bacterium GW2011_GWC1_41_48</name>
    <dbReference type="NCBI Taxonomy" id="1618344"/>
    <lineage>
        <taxon>Bacteria</taxon>
        <taxon>Bacteria division CPR2</taxon>
    </lineage>
</organism>
<reference evidence="8 9" key="1">
    <citation type="journal article" date="2015" name="Nature">
        <title>rRNA introns, odd ribosomes, and small enigmatic genomes across a large radiation of phyla.</title>
        <authorList>
            <person name="Brown C.T."/>
            <person name="Hug L.A."/>
            <person name="Thomas B.C."/>
            <person name="Sharon I."/>
            <person name="Castelle C.J."/>
            <person name="Singh A."/>
            <person name="Wilkins M.J."/>
            <person name="Williams K.H."/>
            <person name="Banfield J.F."/>
        </authorList>
    </citation>
    <scope>NUCLEOTIDE SEQUENCE [LARGE SCALE GENOMIC DNA]</scope>
</reference>
<dbReference type="GO" id="GO:0022627">
    <property type="term" value="C:cytosolic small ribosomal subunit"/>
    <property type="evidence" value="ECO:0007669"/>
    <property type="project" value="TreeGrafter"/>
</dbReference>
<dbReference type="PROSITE" id="PS00360">
    <property type="entry name" value="RIBOSOMAL_S9"/>
    <property type="match status" value="1"/>
</dbReference>
<feature type="compositionally biased region" description="Basic residues" evidence="7">
    <location>
        <begin position="125"/>
        <end position="139"/>
    </location>
</feature>
<accession>A0A0G0Z753</accession>
<evidence type="ECO:0000256" key="3">
    <source>
        <dbReference type="ARBA" id="ARBA00023274"/>
    </source>
</evidence>
<evidence type="ECO:0000256" key="2">
    <source>
        <dbReference type="ARBA" id="ARBA00022980"/>
    </source>
</evidence>
<dbReference type="PANTHER" id="PTHR21569">
    <property type="entry name" value="RIBOSOMAL PROTEIN S9"/>
    <property type="match status" value="1"/>
</dbReference>
<name>A0A0G0Z753_UNCC2</name>
<protein>
    <recommendedName>
        <fullName evidence="4 5">Small ribosomal subunit protein uS9</fullName>
    </recommendedName>
</protein>
<dbReference type="HAMAP" id="MF_00532_B">
    <property type="entry name" value="Ribosomal_uS9_B"/>
    <property type="match status" value="1"/>
</dbReference>
<comment type="caution">
    <text evidence="8">The sequence shown here is derived from an EMBL/GenBank/DDBJ whole genome shotgun (WGS) entry which is preliminary data.</text>
</comment>
<dbReference type="GO" id="GO:0003723">
    <property type="term" value="F:RNA binding"/>
    <property type="evidence" value="ECO:0007669"/>
    <property type="project" value="TreeGrafter"/>
</dbReference>
<evidence type="ECO:0000256" key="6">
    <source>
        <dbReference type="RuleBase" id="RU003815"/>
    </source>
</evidence>
<comment type="similarity">
    <text evidence="1 5 6">Belongs to the universal ribosomal protein uS9 family.</text>
</comment>
<dbReference type="GO" id="GO:0003735">
    <property type="term" value="F:structural constituent of ribosome"/>
    <property type="evidence" value="ECO:0007669"/>
    <property type="project" value="InterPro"/>
</dbReference>
<dbReference type="SUPFAM" id="SSF54211">
    <property type="entry name" value="Ribosomal protein S5 domain 2-like"/>
    <property type="match status" value="1"/>
</dbReference>
<dbReference type="GO" id="GO:0006412">
    <property type="term" value="P:translation"/>
    <property type="evidence" value="ECO:0007669"/>
    <property type="project" value="UniProtKB-UniRule"/>
</dbReference>
<dbReference type="NCBIfam" id="NF001099">
    <property type="entry name" value="PRK00132.1"/>
    <property type="match status" value="1"/>
</dbReference>
<evidence type="ECO:0000256" key="4">
    <source>
        <dbReference type="ARBA" id="ARBA00035259"/>
    </source>
</evidence>
<evidence type="ECO:0000256" key="5">
    <source>
        <dbReference type="HAMAP-Rule" id="MF_00532"/>
    </source>
</evidence>
<dbReference type="InterPro" id="IPR014721">
    <property type="entry name" value="Ribsml_uS5_D2-typ_fold_subgr"/>
</dbReference>
<dbReference type="InterPro" id="IPR000754">
    <property type="entry name" value="Ribosomal_uS9"/>
</dbReference>
<dbReference type="InterPro" id="IPR020574">
    <property type="entry name" value="Ribosomal_uS9_CS"/>
</dbReference>
<dbReference type="InterPro" id="IPR023035">
    <property type="entry name" value="Ribosomal_uS9_bac/plastid"/>
</dbReference>
<dbReference type="Pfam" id="PF00380">
    <property type="entry name" value="Ribosomal_S9"/>
    <property type="match status" value="1"/>
</dbReference>
<dbReference type="Gene3D" id="3.30.230.10">
    <property type="match status" value="1"/>
</dbReference>
<keyword evidence="2 5" id="KW-0689">Ribosomal protein</keyword>
<evidence type="ECO:0000313" key="8">
    <source>
        <dbReference type="EMBL" id="KKS08863.1"/>
    </source>
</evidence>
<dbReference type="Proteomes" id="UP000033869">
    <property type="component" value="Unassembled WGS sequence"/>
</dbReference>
<dbReference type="InterPro" id="IPR020568">
    <property type="entry name" value="Ribosomal_Su5_D2-typ_SF"/>
</dbReference>
<dbReference type="PANTHER" id="PTHR21569:SF1">
    <property type="entry name" value="SMALL RIBOSOMAL SUBUNIT PROTEIN US9M"/>
    <property type="match status" value="1"/>
</dbReference>
<dbReference type="AlphaFoldDB" id="A0A0G0Z753"/>
<evidence type="ECO:0000256" key="7">
    <source>
        <dbReference type="SAM" id="MobiDB-lite"/>
    </source>
</evidence>
<proteinExistence type="inferred from homology"/>
<sequence length="139" mass="15758">MVKEPIKQAKKEYYYGLGRRKEAVARVRLYSGKGTITINDKNAVEDAFFSKILLDRLIQPLKLTGTEGKFDISIKADGGGKTGQAEAVRLGISRALLEFNPEFRPTLKKAGFLTRDPREKERKKYGLKRARKAPQFAKR</sequence>
<dbReference type="PATRIC" id="fig|1618344.3.peg.1002"/>
<feature type="region of interest" description="Disordered" evidence="7">
    <location>
        <begin position="113"/>
        <end position="139"/>
    </location>
</feature>
<keyword evidence="3 5" id="KW-0687">Ribonucleoprotein</keyword>
<gene>
    <name evidence="5" type="primary">rpsI</name>
    <name evidence="8" type="ORF">UU65_C0004G0074</name>
</gene>
<feature type="compositionally biased region" description="Basic and acidic residues" evidence="7">
    <location>
        <begin position="115"/>
        <end position="124"/>
    </location>
</feature>
<evidence type="ECO:0000256" key="1">
    <source>
        <dbReference type="ARBA" id="ARBA00005251"/>
    </source>
</evidence>
<dbReference type="EMBL" id="LCBL01000004">
    <property type="protein sequence ID" value="KKS08863.1"/>
    <property type="molecule type" value="Genomic_DNA"/>
</dbReference>